<keyword evidence="2" id="KW-1185">Reference proteome</keyword>
<protein>
    <recommendedName>
        <fullName evidence="3">Addiction module antitoxin</fullName>
    </recommendedName>
</protein>
<dbReference type="AlphaFoldDB" id="A0A2S9H1D8"/>
<comment type="caution">
    <text evidence="1">The sequence shown here is derived from an EMBL/GenBank/DDBJ whole genome shotgun (WGS) entry which is preliminary data.</text>
</comment>
<accession>A0A2S9H1D8</accession>
<dbReference type="EMBL" id="PUGF01000005">
    <property type="protein sequence ID" value="PRC93777.1"/>
    <property type="molecule type" value="Genomic_DNA"/>
</dbReference>
<name>A0A2S9H1D8_9BURK</name>
<evidence type="ECO:0000313" key="2">
    <source>
        <dbReference type="Proteomes" id="UP000237839"/>
    </source>
</evidence>
<dbReference type="OrthoDB" id="573771at2"/>
<evidence type="ECO:0008006" key="3">
    <source>
        <dbReference type="Google" id="ProtNLM"/>
    </source>
</evidence>
<gene>
    <name evidence="1" type="ORF">S2091_1386</name>
</gene>
<proteinExistence type="predicted"/>
<reference evidence="1 2" key="1">
    <citation type="submission" date="2018-02" db="EMBL/GenBank/DDBJ databases">
        <title>Solimicrobium silvestre gen. nov., sp. nov., isolated from alpine forest soil.</title>
        <authorList>
            <person name="Margesin R."/>
            <person name="Albuquerque L."/>
            <person name="Zhang D.-C."/>
            <person name="Froufe H.J.C."/>
            <person name="Severino R."/>
            <person name="Roxo I."/>
            <person name="Egas C."/>
            <person name="Da Costa M.S."/>
        </authorList>
    </citation>
    <scope>NUCLEOTIDE SEQUENCE [LARGE SCALE GENOMIC DNA]</scope>
    <source>
        <strain evidence="1 2">S20-91</strain>
    </source>
</reference>
<organism evidence="1 2">
    <name type="scientific">Solimicrobium silvestre</name>
    <dbReference type="NCBI Taxonomy" id="2099400"/>
    <lineage>
        <taxon>Bacteria</taxon>
        <taxon>Pseudomonadati</taxon>
        <taxon>Pseudomonadota</taxon>
        <taxon>Betaproteobacteria</taxon>
        <taxon>Burkholderiales</taxon>
        <taxon>Oxalobacteraceae</taxon>
        <taxon>Solimicrobium</taxon>
    </lineage>
</organism>
<dbReference type="RefSeq" id="WP_105531069.1">
    <property type="nucleotide sequence ID" value="NZ_PUGF01000005.1"/>
</dbReference>
<sequence>MQRKMTITIDEAVYAGLHKVIGRGNISQFLEGLARPYVLKEDTLDAGYQAMAADTKREAEAGEWCNALIQDVTHETR</sequence>
<evidence type="ECO:0000313" key="1">
    <source>
        <dbReference type="EMBL" id="PRC93777.1"/>
    </source>
</evidence>
<dbReference type="Proteomes" id="UP000237839">
    <property type="component" value="Unassembled WGS sequence"/>
</dbReference>